<evidence type="ECO:0000256" key="4">
    <source>
        <dbReference type="SAM" id="MobiDB-lite"/>
    </source>
</evidence>
<feature type="compositionally biased region" description="Basic and acidic residues" evidence="4">
    <location>
        <begin position="361"/>
        <end position="402"/>
    </location>
</feature>
<name>A0A0G2EY12_PHACM</name>
<keyword evidence="5" id="KW-0472">Membrane</keyword>
<accession>A0A0G2EY12</accession>
<evidence type="ECO:0000313" key="6">
    <source>
        <dbReference type="EMBL" id="KKY27492.1"/>
    </source>
</evidence>
<sequence>MAVSSPPTNFKNPRPARRILVIILLVFLLTYWNSWYFDGEAFYKTDVRSKDESTRIQGGSSLNETSKVAKVTVAINPPSYWDRVLKSHKVQNELHGYQHFLGDQPLVFEKHIPNRPYGTWSKPAYVLELLLHELGKPEDQRLEWLFWFDADTIILNPHIRLETFLPPEEDGLRDVHLLLASNWDGINAGIFPIRVHPWSVTLLSSMIAYEQFRPSEKLEFQDQSALSHILHQFPDFRANWTVVPHRWFNSLPINMAFDENGTWIYATPMTLEEFDDGEEISDLQPWKVLKGDMALHFAGARVRQSWMDPWLDRLELYLPEWSSSVFQERLEVTCAEFWKEEKVKLEKKTANFLRLDLEKKEDEVKRKEEQQQERMKKQGAGEKEHEQQKQKQEEEKQHKASSDQDTGASEPKNNDRDHMNHAPGQSNSTPNEHNST</sequence>
<feature type="transmembrane region" description="Helical" evidence="5">
    <location>
        <begin position="19"/>
        <end position="37"/>
    </location>
</feature>
<dbReference type="PANTHER" id="PTHR31306:SF8">
    <property type="entry name" value="GLYCOSYLTRANSFERASE FAMILY 34 PROTEIN"/>
    <property type="match status" value="1"/>
</dbReference>
<dbReference type="InterPro" id="IPR029044">
    <property type="entry name" value="Nucleotide-diphossugar_trans"/>
</dbReference>
<keyword evidence="7" id="KW-1185">Reference proteome</keyword>
<dbReference type="AlphaFoldDB" id="A0A0G2EY12"/>
<evidence type="ECO:0000256" key="3">
    <source>
        <dbReference type="ARBA" id="ARBA00022679"/>
    </source>
</evidence>
<reference evidence="6 7" key="1">
    <citation type="submission" date="2015-05" db="EMBL/GenBank/DDBJ databases">
        <title>Distinctive expansion of gene families associated with plant cell wall degradation and secondary metabolism in the genomes of grapevine trunk pathogens.</title>
        <authorList>
            <person name="Lawrence D.P."/>
            <person name="Travadon R."/>
            <person name="Rolshausen P.E."/>
            <person name="Baumgartner K."/>
        </authorList>
    </citation>
    <scope>NUCLEOTIDE SEQUENCE [LARGE SCALE GENOMIC DNA]</scope>
    <source>
        <strain evidence="6">UCRPC4</strain>
    </source>
</reference>
<dbReference type="SUPFAM" id="SSF53448">
    <property type="entry name" value="Nucleotide-diphospho-sugar transferases"/>
    <property type="match status" value="1"/>
</dbReference>
<dbReference type="Proteomes" id="UP000053317">
    <property type="component" value="Unassembled WGS sequence"/>
</dbReference>
<dbReference type="Gene3D" id="3.90.550.10">
    <property type="entry name" value="Spore Coat Polysaccharide Biosynthesis Protein SpsA, Chain A"/>
    <property type="match status" value="1"/>
</dbReference>
<dbReference type="EMBL" id="LCWF01000024">
    <property type="protein sequence ID" value="KKY27492.1"/>
    <property type="molecule type" value="Genomic_DNA"/>
</dbReference>
<feature type="region of interest" description="Disordered" evidence="4">
    <location>
        <begin position="361"/>
        <end position="436"/>
    </location>
</feature>
<protein>
    <submittedName>
        <fullName evidence="6">Putative galactosyl transferase gma12 mnn10 family protein</fullName>
    </submittedName>
</protein>
<gene>
    <name evidence="6" type="ORF">UCRPC4_g01087</name>
</gene>
<dbReference type="Pfam" id="PF05637">
    <property type="entry name" value="Glyco_transf_34"/>
    <property type="match status" value="1"/>
</dbReference>
<dbReference type="GO" id="GO:0016757">
    <property type="term" value="F:glycosyltransferase activity"/>
    <property type="evidence" value="ECO:0007669"/>
    <property type="project" value="UniProtKB-KW"/>
</dbReference>
<evidence type="ECO:0000256" key="5">
    <source>
        <dbReference type="SAM" id="Phobius"/>
    </source>
</evidence>
<evidence type="ECO:0000313" key="7">
    <source>
        <dbReference type="Proteomes" id="UP000053317"/>
    </source>
</evidence>
<dbReference type="GO" id="GO:0006487">
    <property type="term" value="P:protein N-linked glycosylation"/>
    <property type="evidence" value="ECO:0007669"/>
    <property type="project" value="TreeGrafter"/>
</dbReference>
<evidence type="ECO:0000256" key="1">
    <source>
        <dbReference type="ARBA" id="ARBA00005664"/>
    </source>
</evidence>
<proteinExistence type="inferred from homology"/>
<dbReference type="OrthoDB" id="407658at2759"/>
<comment type="caution">
    <text evidence="6">The sequence shown here is derived from an EMBL/GenBank/DDBJ whole genome shotgun (WGS) entry which is preliminary data.</text>
</comment>
<keyword evidence="2" id="KW-0328">Glycosyltransferase</keyword>
<feature type="compositionally biased region" description="Polar residues" evidence="4">
    <location>
        <begin position="423"/>
        <end position="436"/>
    </location>
</feature>
<keyword evidence="5" id="KW-0812">Transmembrane</keyword>
<organism evidence="6 7">
    <name type="scientific">Phaeomoniella chlamydospora</name>
    <name type="common">Phaeoacremonium chlamydosporum</name>
    <dbReference type="NCBI Taxonomy" id="158046"/>
    <lineage>
        <taxon>Eukaryota</taxon>
        <taxon>Fungi</taxon>
        <taxon>Dikarya</taxon>
        <taxon>Ascomycota</taxon>
        <taxon>Pezizomycotina</taxon>
        <taxon>Eurotiomycetes</taxon>
        <taxon>Chaetothyriomycetidae</taxon>
        <taxon>Phaeomoniellales</taxon>
        <taxon>Phaeomoniellaceae</taxon>
        <taxon>Phaeomoniella</taxon>
    </lineage>
</organism>
<keyword evidence="5" id="KW-1133">Transmembrane helix</keyword>
<keyword evidence="3 6" id="KW-0808">Transferase</keyword>
<dbReference type="InterPro" id="IPR008630">
    <property type="entry name" value="Glyco_trans_34"/>
</dbReference>
<dbReference type="PANTHER" id="PTHR31306">
    <property type="entry name" value="ALPHA-1,6-MANNOSYLTRANSFERASE MNN11-RELATED"/>
    <property type="match status" value="1"/>
</dbReference>
<comment type="similarity">
    <text evidence="1">Belongs to the glycosyltransferase 34 family.</text>
</comment>
<reference evidence="6 7" key="2">
    <citation type="submission" date="2015-05" db="EMBL/GenBank/DDBJ databases">
        <authorList>
            <person name="Morales-Cruz A."/>
            <person name="Amrine K.C."/>
            <person name="Cantu D."/>
        </authorList>
    </citation>
    <scope>NUCLEOTIDE SEQUENCE [LARGE SCALE GENOMIC DNA]</scope>
    <source>
        <strain evidence="6">UCRPC4</strain>
    </source>
</reference>
<evidence type="ECO:0000256" key="2">
    <source>
        <dbReference type="ARBA" id="ARBA00022676"/>
    </source>
</evidence>
<dbReference type="GO" id="GO:0000139">
    <property type="term" value="C:Golgi membrane"/>
    <property type="evidence" value="ECO:0007669"/>
    <property type="project" value="TreeGrafter"/>
</dbReference>